<evidence type="ECO:0000313" key="7">
    <source>
        <dbReference type="Proteomes" id="UP000824205"/>
    </source>
</evidence>
<dbReference type="Pfam" id="PF07739">
    <property type="entry name" value="TipAS"/>
    <property type="match status" value="1"/>
</dbReference>
<dbReference type="Proteomes" id="UP000824205">
    <property type="component" value="Unassembled WGS sequence"/>
</dbReference>
<gene>
    <name evidence="6" type="ORF">IAA48_07540</name>
</gene>
<keyword evidence="2" id="KW-0238">DNA-binding</keyword>
<dbReference type="EMBL" id="DXGE01000032">
    <property type="protein sequence ID" value="HIW86330.1"/>
    <property type="molecule type" value="Genomic_DNA"/>
</dbReference>
<evidence type="ECO:0000313" key="6">
    <source>
        <dbReference type="EMBL" id="HIW86330.1"/>
    </source>
</evidence>
<dbReference type="GO" id="GO:0003677">
    <property type="term" value="F:DNA binding"/>
    <property type="evidence" value="ECO:0007669"/>
    <property type="project" value="UniProtKB-KW"/>
</dbReference>
<organism evidence="6 7">
    <name type="scientific">Candidatus Eubacterium faecipullorum</name>
    <dbReference type="NCBI Taxonomy" id="2838571"/>
    <lineage>
        <taxon>Bacteria</taxon>
        <taxon>Bacillati</taxon>
        <taxon>Bacillota</taxon>
        <taxon>Clostridia</taxon>
        <taxon>Eubacteriales</taxon>
        <taxon>Eubacteriaceae</taxon>
        <taxon>Eubacterium</taxon>
    </lineage>
</organism>
<dbReference type="SUPFAM" id="SSF89082">
    <property type="entry name" value="Antibiotic binding domain of TipA-like multidrug resistance regulators"/>
    <property type="match status" value="1"/>
</dbReference>
<evidence type="ECO:0000259" key="5">
    <source>
        <dbReference type="PROSITE" id="PS50937"/>
    </source>
</evidence>
<keyword evidence="4" id="KW-0804">Transcription</keyword>
<evidence type="ECO:0000256" key="1">
    <source>
        <dbReference type="ARBA" id="ARBA00023015"/>
    </source>
</evidence>
<dbReference type="CDD" id="cd01106">
    <property type="entry name" value="HTH_TipAL-Mta"/>
    <property type="match status" value="1"/>
</dbReference>
<evidence type="ECO:0000256" key="3">
    <source>
        <dbReference type="ARBA" id="ARBA00023159"/>
    </source>
</evidence>
<dbReference type="PANTHER" id="PTHR30204:SF90">
    <property type="entry name" value="HTH-TYPE TRANSCRIPTIONAL ACTIVATOR MTA"/>
    <property type="match status" value="1"/>
</dbReference>
<evidence type="ECO:0000256" key="4">
    <source>
        <dbReference type="ARBA" id="ARBA00023163"/>
    </source>
</evidence>
<dbReference type="InterPro" id="IPR000551">
    <property type="entry name" value="MerR-type_HTH_dom"/>
</dbReference>
<feature type="domain" description="HTH merR-type" evidence="5">
    <location>
        <begin position="2"/>
        <end position="72"/>
    </location>
</feature>
<reference evidence="6" key="2">
    <citation type="submission" date="2021-04" db="EMBL/GenBank/DDBJ databases">
        <authorList>
            <person name="Gilroy R."/>
        </authorList>
    </citation>
    <scope>NUCLEOTIDE SEQUENCE</scope>
    <source>
        <strain evidence="6">421</strain>
    </source>
</reference>
<dbReference type="InterPro" id="IPR009061">
    <property type="entry name" value="DNA-bd_dom_put_sf"/>
</dbReference>
<keyword evidence="1" id="KW-0805">Transcription regulation</keyword>
<proteinExistence type="predicted"/>
<dbReference type="GO" id="GO:0003700">
    <property type="term" value="F:DNA-binding transcription factor activity"/>
    <property type="evidence" value="ECO:0007669"/>
    <property type="project" value="InterPro"/>
</dbReference>
<dbReference type="SUPFAM" id="SSF46955">
    <property type="entry name" value="Putative DNA-binding domain"/>
    <property type="match status" value="1"/>
</dbReference>
<dbReference type="InterPro" id="IPR036244">
    <property type="entry name" value="TipA-like_antibiotic-bd"/>
</dbReference>
<evidence type="ECO:0000256" key="2">
    <source>
        <dbReference type="ARBA" id="ARBA00023125"/>
    </source>
</evidence>
<dbReference type="AlphaFoldDB" id="A0A9D1RF76"/>
<protein>
    <submittedName>
        <fullName evidence="6">MerR family transcriptional regulator</fullName>
    </submittedName>
</protein>
<dbReference type="Pfam" id="PF13411">
    <property type="entry name" value="MerR_1"/>
    <property type="match status" value="1"/>
</dbReference>
<name>A0A9D1RF76_9FIRM</name>
<keyword evidence="3" id="KW-0010">Activator</keyword>
<dbReference type="InterPro" id="IPR047057">
    <property type="entry name" value="MerR_fam"/>
</dbReference>
<dbReference type="Gene3D" id="1.10.490.50">
    <property type="entry name" value="Antibiotic binding domain of TipA-like multidrug resistance regulators"/>
    <property type="match status" value="1"/>
</dbReference>
<comment type="caution">
    <text evidence="6">The sequence shown here is derived from an EMBL/GenBank/DDBJ whole genome shotgun (WGS) entry which is preliminary data.</text>
</comment>
<reference evidence="6" key="1">
    <citation type="journal article" date="2021" name="PeerJ">
        <title>Extensive microbial diversity within the chicken gut microbiome revealed by metagenomics and culture.</title>
        <authorList>
            <person name="Gilroy R."/>
            <person name="Ravi A."/>
            <person name="Getino M."/>
            <person name="Pursley I."/>
            <person name="Horton D.L."/>
            <person name="Alikhan N.F."/>
            <person name="Baker D."/>
            <person name="Gharbi K."/>
            <person name="Hall N."/>
            <person name="Watson M."/>
            <person name="Adriaenssens E.M."/>
            <person name="Foster-Nyarko E."/>
            <person name="Jarju S."/>
            <person name="Secka A."/>
            <person name="Antonio M."/>
            <person name="Oren A."/>
            <person name="Chaudhuri R.R."/>
            <person name="La Ragione R."/>
            <person name="Hildebrand F."/>
            <person name="Pallen M.J."/>
        </authorList>
    </citation>
    <scope>NUCLEOTIDE SEQUENCE</scope>
    <source>
        <strain evidence="6">421</strain>
    </source>
</reference>
<sequence>MKLQIKEFAELTGVSVRTLHYYDEIGLLKPSFVDEQNGYRFYDEGSLERMQEILFYRELDFPLKSIAEILASPNYDKQKALAEQKRLLTLKKDRLERLIAALEQAEKGEIIMSAFDNSEYETARQQYEDEAKKRWGGTDAYKESQAKTAGYSKDKWNDVLAGMNGVFAEFAECKKCGNSADSEKAQRLVKKLQDYITANFYHCTEEILAGLGQMYICDERFKNNIDKSGEGTAEFVAEAIKIYCKK</sequence>
<dbReference type="PANTHER" id="PTHR30204">
    <property type="entry name" value="REDOX-CYCLING DRUG-SENSING TRANSCRIPTIONAL ACTIVATOR SOXR"/>
    <property type="match status" value="1"/>
</dbReference>
<dbReference type="PROSITE" id="PS50937">
    <property type="entry name" value="HTH_MERR_2"/>
    <property type="match status" value="1"/>
</dbReference>
<dbReference type="InterPro" id="IPR012925">
    <property type="entry name" value="TipAS_dom"/>
</dbReference>
<dbReference type="SMART" id="SM00422">
    <property type="entry name" value="HTH_MERR"/>
    <property type="match status" value="1"/>
</dbReference>
<dbReference type="Gene3D" id="1.10.1660.10">
    <property type="match status" value="1"/>
</dbReference>
<accession>A0A9D1RF76</accession>